<dbReference type="Pfam" id="PF00375">
    <property type="entry name" value="SDF"/>
    <property type="match status" value="1"/>
</dbReference>
<keyword evidence="2" id="KW-0813">Transport</keyword>
<reference evidence="8 9" key="1">
    <citation type="submission" date="2019-07" db="EMBL/GenBank/DDBJ databases">
        <title>Whole genome shotgun sequence of Alkalibacillus haloalkaliphilus NBRC 103110.</title>
        <authorList>
            <person name="Hosoyama A."/>
            <person name="Uohara A."/>
            <person name="Ohji S."/>
            <person name="Ichikawa N."/>
        </authorList>
    </citation>
    <scope>NUCLEOTIDE SEQUENCE [LARGE SCALE GENOMIC DNA]</scope>
    <source>
        <strain evidence="8 9">NBRC 103110</strain>
    </source>
</reference>
<feature type="transmembrane region" description="Helical" evidence="7">
    <location>
        <begin position="144"/>
        <end position="163"/>
    </location>
</feature>
<keyword evidence="6 7" id="KW-0472">Membrane</keyword>
<feature type="transmembrane region" description="Helical" evidence="7">
    <location>
        <begin position="333"/>
        <end position="362"/>
    </location>
</feature>
<keyword evidence="3" id="KW-1003">Cell membrane</keyword>
<dbReference type="Proteomes" id="UP000321440">
    <property type="component" value="Unassembled WGS sequence"/>
</dbReference>
<protein>
    <submittedName>
        <fullName evidence="8">Amino acid transporter</fullName>
    </submittedName>
</protein>
<dbReference type="Gene3D" id="1.10.3860.10">
    <property type="entry name" value="Sodium:dicarboxylate symporter"/>
    <property type="match status" value="1"/>
</dbReference>
<feature type="transmembrane region" description="Helical" evidence="7">
    <location>
        <begin position="301"/>
        <end position="321"/>
    </location>
</feature>
<keyword evidence="9" id="KW-1185">Reference proteome</keyword>
<proteinExistence type="predicted"/>
<evidence type="ECO:0000256" key="7">
    <source>
        <dbReference type="SAM" id="Phobius"/>
    </source>
</evidence>
<accession>A0A511WAP8</accession>
<evidence type="ECO:0000313" key="8">
    <source>
        <dbReference type="EMBL" id="GEN46392.1"/>
    </source>
</evidence>
<dbReference type="InterPro" id="IPR001991">
    <property type="entry name" value="Na-dicarboxylate_symporter"/>
</dbReference>
<feature type="transmembrane region" description="Helical" evidence="7">
    <location>
        <begin position="7"/>
        <end position="29"/>
    </location>
</feature>
<dbReference type="OrthoDB" id="9768885at2"/>
<feature type="transmembrane region" description="Helical" evidence="7">
    <location>
        <begin position="193"/>
        <end position="212"/>
    </location>
</feature>
<feature type="transmembrane region" description="Helical" evidence="7">
    <location>
        <begin position="49"/>
        <end position="69"/>
    </location>
</feature>
<dbReference type="SUPFAM" id="SSF118215">
    <property type="entry name" value="Proton glutamate symport protein"/>
    <property type="match status" value="1"/>
</dbReference>
<feature type="transmembrane region" description="Helical" evidence="7">
    <location>
        <begin position="81"/>
        <end position="103"/>
    </location>
</feature>
<evidence type="ECO:0000256" key="3">
    <source>
        <dbReference type="ARBA" id="ARBA00022475"/>
    </source>
</evidence>
<dbReference type="PRINTS" id="PR00173">
    <property type="entry name" value="EDTRNSPORT"/>
</dbReference>
<dbReference type="InterPro" id="IPR036458">
    <property type="entry name" value="Na:dicarbo_symporter_sf"/>
</dbReference>
<evidence type="ECO:0000256" key="5">
    <source>
        <dbReference type="ARBA" id="ARBA00022989"/>
    </source>
</evidence>
<dbReference type="AlphaFoldDB" id="A0A511WAP8"/>
<dbReference type="GO" id="GO:0005886">
    <property type="term" value="C:plasma membrane"/>
    <property type="evidence" value="ECO:0007669"/>
    <property type="project" value="UniProtKB-SubCell"/>
</dbReference>
<evidence type="ECO:0000256" key="4">
    <source>
        <dbReference type="ARBA" id="ARBA00022692"/>
    </source>
</evidence>
<evidence type="ECO:0000313" key="9">
    <source>
        <dbReference type="Proteomes" id="UP000321440"/>
    </source>
</evidence>
<evidence type="ECO:0000256" key="6">
    <source>
        <dbReference type="ARBA" id="ARBA00023136"/>
    </source>
</evidence>
<dbReference type="GO" id="GO:0015293">
    <property type="term" value="F:symporter activity"/>
    <property type="evidence" value="ECO:0007669"/>
    <property type="project" value="UniProtKB-KW"/>
</dbReference>
<comment type="subcellular location">
    <subcellularLocation>
        <location evidence="1">Cell membrane</location>
        <topology evidence="1">Multi-pass membrane protein</topology>
    </subcellularLocation>
</comment>
<comment type="caution">
    <text evidence="8">The sequence shown here is derived from an EMBL/GenBank/DDBJ whole genome shotgun (WGS) entry which is preliminary data.</text>
</comment>
<feature type="transmembrane region" description="Helical" evidence="7">
    <location>
        <begin position="368"/>
        <end position="388"/>
    </location>
</feature>
<dbReference type="PANTHER" id="PTHR42865:SF7">
    <property type="entry name" value="PROTON_GLUTAMATE-ASPARTATE SYMPORTER"/>
    <property type="match status" value="1"/>
</dbReference>
<gene>
    <name evidence="8" type="ORF">AHA02nite_21680</name>
</gene>
<dbReference type="EMBL" id="BJYA01000014">
    <property type="protein sequence ID" value="GEN46392.1"/>
    <property type="molecule type" value="Genomic_DNA"/>
</dbReference>
<sequence>MKGLLRIYWETSLIMKITIGLLLGVIVGFTMTEEAIPYVEPFGDLLLRLLMFLILPLILFTLIVGINQAHIRDVGRMGGKVFGYYAITSAVAIIVGLSVASLFSPGQGMTLEGGEAYETTEHPGVASVLLNIVPDNIVTAFTELNLLGIIFTALVFGIAISYLRSSENFSQSGETLYNIIEALNEATFKIMHVILQYVPIGVFAIIATTVASHGMDTIISLGEFVLVLYVALFVQLALYLTLLKITGSSPLQFLKSARTPMLTAFVTQSSAGTLPLTMDAARKMQLHKSLYSFSLPFGATINMDGAAIRIAVSAVFASMVIGQPLSFAEMLTVVIVGTLASIGTAGVPGAGIVMIATVFVQLGLPMEAVALLVAVDALVGMGCTALNVTGDLTGSKVINKSEEKHVEAQS</sequence>
<keyword evidence="5 7" id="KW-1133">Transmembrane helix</keyword>
<dbReference type="PANTHER" id="PTHR42865">
    <property type="entry name" value="PROTON/GLUTAMATE-ASPARTATE SYMPORTER"/>
    <property type="match status" value="1"/>
</dbReference>
<dbReference type="RefSeq" id="WP_146817180.1">
    <property type="nucleotide sequence ID" value="NZ_BJYA01000014.1"/>
</dbReference>
<keyword evidence="4 7" id="KW-0812">Transmembrane</keyword>
<organism evidence="8 9">
    <name type="scientific">Alkalibacillus haloalkaliphilus</name>
    <dbReference type="NCBI Taxonomy" id="94136"/>
    <lineage>
        <taxon>Bacteria</taxon>
        <taxon>Bacillati</taxon>
        <taxon>Bacillota</taxon>
        <taxon>Bacilli</taxon>
        <taxon>Bacillales</taxon>
        <taxon>Bacillaceae</taxon>
        <taxon>Alkalibacillus</taxon>
    </lineage>
</organism>
<feature type="transmembrane region" description="Helical" evidence="7">
    <location>
        <begin position="218"/>
        <end position="240"/>
    </location>
</feature>
<evidence type="ECO:0000256" key="1">
    <source>
        <dbReference type="ARBA" id="ARBA00004651"/>
    </source>
</evidence>
<evidence type="ECO:0000256" key="2">
    <source>
        <dbReference type="ARBA" id="ARBA00022448"/>
    </source>
</evidence>
<name>A0A511WAP8_9BACI</name>